<sequence length="223" mass="23054">MTTNSTDSAPAEELLDAIAPLGDDELAEIDELAELGDGIDDDTDDPDEFDDQVEDEDVDEYDEDDDDEDGDIELVVLDMAGTTVTDGAEIPGAVAVIEELREAGASVALISDLPPVERDAQLDALGWHGLADLVLSPADAGRARPYPDLPLTALLRTGASAVDAMVVVGDTTTDIETGVNSGAGFVVGVLSGEHDREALEGAGADAVIESIADLPALLGLRGE</sequence>
<dbReference type="Proteomes" id="UP001500002">
    <property type="component" value="Unassembled WGS sequence"/>
</dbReference>
<feature type="region of interest" description="Disordered" evidence="1">
    <location>
        <begin position="35"/>
        <end position="70"/>
    </location>
</feature>
<dbReference type="SUPFAM" id="SSF56784">
    <property type="entry name" value="HAD-like"/>
    <property type="match status" value="1"/>
</dbReference>
<dbReference type="RefSeq" id="WP_344292453.1">
    <property type="nucleotide sequence ID" value="NZ_BAAANJ010000001.1"/>
</dbReference>
<name>A0ABN2LRZ1_9MICO</name>
<dbReference type="InterPro" id="IPR023214">
    <property type="entry name" value="HAD_sf"/>
</dbReference>
<evidence type="ECO:0000313" key="3">
    <source>
        <dbReference type="Proteomes" id="UP001500002"/>
    </source>
</evidence>
<dbReference type="InterPro" id="IPR050155">
    <property type="entry name" value="HAD-like_hydrolase_sf"/>
</dbReference>
<proteinExistence type="predicted"/>
<accession>A0ABN2LRZ1</accession>
<evidence type="ECO:0000313" key="2">
    <source>
        <dbReference type="EMBL" id="GAA1797812.1"/>
    </source>
</evidence>
<organism evidence="2 3">
    <name type="scientific">Agromyces neolithicus</name>
    <dbReference type="NCBI Taxonomy" id="269420"/>
    <lineage>
        <taxon>Bacteria</taxon>
        <taxon>Bacillati</taxon>
        <taxon>Actinomycetota</taxon>
        <taxon>Actinomycetes</taxon>
        <taxon>Micrococcales</taxon>
        <taxon>Microbacteriaceae</taxon>
        <taxon>Agromyces</taxon>
    </lineage>
</organism>
<evidence type="ECO:0008006" key="4">
    <source>
        <dbReference type="Google" id="ProtNLM"/>
    </source>
</evidence>
<dbReference type="Gene3D" id="3.40.50.1000">
    <property type="entry name" value="HAD superfamily/HAD-like"/>
    <property type="match status" value="1"/>
</dbReference>
<dbReference type="InterPro" id="IPR041492">
    <property type="entry name" value="HAD_2"/>
</dbReference>
<dbReference type="PANTHER" id="PTHR43434">
    <property type="entry name" value="PHOSPHOGLYCOLATE PHOSPHATASE"/>
    <property type="match status" value="1"/>
</dbReference>
<evidence type="ECO:0000256" key="1">
    <source>
        <dbReference type="SAM" id="MobiDB-lite"/>
    </source>
</evidence>
<dbReference type="PANTHER" id="PTHR43434:SF19">
    <property type="entry name" value="PHOSPHONOACETALDEHYDE HYDROLASE"/>
    <property type="match status" value="1"/>
</dbReference>
<protein>
    <recommendedName>
        <fullName evidence="4">HAD family hydrolase</fullName>
    </recommendedName>
</protein>
<dbReference type="Pfam" id="PF13419">
    <property type="entry name" value="HAD_2"/>
    <property type="match status" value="1"/>
</dbReference>
<dbReference type="EMBL" id="BAAANJ010000001">
    <property type="protein sequence ID" value="GAA1797812.1"/>
    <property type="molecule type" value="Genomic_DNA"/>
</dbReference>
<keyword evidence="3" id="KW-1185">Reference proteome</keyword>
<comment type="caution">
    <text evidence="2">The sequence shown here is derived from an EMBL/GenBank/DDBJ whole genome shotgun (WGS) entry which is preliminary data.</text>
</comment>
<reference evidence="3" key="1">
    <citation type="journal article" date="2019" name="Int. J. Syst. Evol. Microbiol.">
        <title>The Global Catalogue of Microorganisms (GCM) 10K type strain sequencing project: providing services to taxonomists for standard genome sequencing and annotation.</title>
        <authorList>
            <consortium name="The Broad Institute Genomics Platform"/>
            <consortium name="The Broad Institute Genome Sequencing Center for Infectious Disease"/>
            <person name="Wu L."/>
            <person name="Ma J."/>
        </authorList>
    </citation>
    <scope>NUCLEOTIDE SEQUENCE [LARGE SCALE GENOMIC DNA]</scope>
    <source>
        <strain evidence="3">JCM 14322</strain>
    </source>
</reference>
<gene>
    <name evidence="2" type="ORF">GCM10009749_01730</name>
</gene>
<dbReference type="InterPro" id="IPR036412">
    <property type="entry name" value="HAD-like_sf"/>
</dbReference>